<proteinExistence type="predicted"/>
<keyword evidence="2" id="KW-0808">Transferase</keyword>
<keyword evidence="2" id="KW-0489">Methyltransferase</keyword>
<dbReference type="InterPro" id="IPR029063">
    <property type="entry name" value="SAM-dependent_MTases_sf"/>
</dbReference>
<comment type="caution">
    <text evidence="2">The sequence shown here is derived from an EMBL/GenBank/DDBJ whole genome shotgun (WGS) entry which is preliminary data.</text>
</comment>
<dbReference type="Gene3D" id="3.40.50.150">
    <property type="entry name" value="Vaccinia Virus protein VP39"/>
    <property type="match status" value="1"/>
</dbReference>
<organism evidence="2 3">
    <name type="scientific">Pedobacter jamesrossensis</name>
    <dbReference type="NCBI Taxonomy" id="1908238"/>
    <lineage>
        <taxon>Bacteria</taxon>
        <taxon>Pseudomonadati</taxon>
        <taxon>Bacteroidota</taxon>
        <taxon>Sphingobacteriia</taxon>
        <taxon>Sphingobacteriales</taxon>
        <taxon>Sphingobacteriaceae</taxon>
        <taxon>Pedobacter</taxon>
    </lineage>
</organism>
<dbReference type="Proteomes" id="UP001595792">
    <property type="component" value="Unassembled WGS sequence"/>
</dbReference>
<keyword evidence="3" id="KW-1185">Reference proteome</keyword>
<dbReference type="InterPro" id="IPR013216">
    <property type="entry name" value="Methyltransf_11"/>
</dbReference>
<dbReference type="PANTHER" id="PTHR43861:SF1">
    <property type="entry name" value="TRANS-ACONITATE 2-METHYLTRANSFERASE"/>
    <property type="match status" value="1"/>
</dbReference>
<evidence type="ECO:0000313" key="2">
    <source>
        <dbReference type="EMBL" id="MFC4196447.1"/>
    </source>
</evidence>
<evidence type="ECO:0000313" key="3">
    <source>
        <dbReference type="Proteomes" id="UP001595792"/>
    </source>
</evidence>
<reference evidence="3" key="1">
    <citation type="journal article" date="2019" name="Int. J. Syst. Evol. Microbiol.">
        <title>The Global Catalogue of Microorganisms (GCM) 10K type strain sequencing project: providing services to taxonomists for standard genome sequencing and annotation.</title>
        <authorList>
            <consortium name="The Broad Institute Genomics Platform"/>
            <consortium name="The Broad Institute Genome Sequencing Center for Infectious Disease"/>
            <person name="Wu L."/>
            <person name="Ma J."/>
        </authorList>
    </citation>
    <scope>NUCLEOTIDE SEQUENCE [LARGE SCALE GENOMIC DNA]</scope>
    <source>
        <strain evidence="3">CCM 8689</strain>
    </source>
</reference>
<feature type="domain" description="Methyltransferase type 11" evidence="1">
    <location>
        <begin position="38"/>
        <end position="127"/>
    </location>
</feature>
<dbReference type="EMBL" id="JBHSBY010000034">
    <property type="protein sequence ID" value="MFC4196447.1"/>
    <property type="molecule type" value="Genomic_DNA"/>
</dbReference>
<sequence>MPEIVWDATLYDKQHHFVSDYGADVLQWLAPKIGEHILDIGCGTGQLAAQIAESGATVLGTDASADMVNNAKTAYPNLKFEVVDGTKLPYQEDFNAIFSNATFHWIENQEALVEGLFKSLKTGGRLVAEFGGKGNVKSITEAIKSAAEQLGFIDKVVTNFWFFPSIGAYTTLLESKGFEVEQAWLFDRPTKLISEEGMYIWINQFASHAFKNLDNQQAESIKNLAVEILKPNYFINGEWVADYRRLRVKAWKKA</sequence>
<dbReference type="RefSeq" id="WP_378959777.1">
    <property type="nucleotide sequence ID" value="NZ_JBHRXC010000016.1"/>
</dbReference>
<dbReference type="GO" id="GO:0032259">
    <property type="term" value="P:methylation"/>
    <property type="evidence" value="ECO:0007669"/>
    <property type="project" value="UniProtKB-KW"/>
</dbReference>
<evidence type="ECO:0000259" key="1">
    <source>
        <dbReference type="Pfam" id="PF08241"/>
    </source>
</evidence>
<dbReference type="GO" id="GO:0008168">
    <property type="term" value="F:methyltransferase activity"/>
    <property type="evidence" value="ECO:0007669"/>
    <property type="project" value="UniProtKB-KW"/>
</dbReference>
<dbReference type="PANTHER" id="PTHR43861">
    <property type="entry name" value="TRANS-ACONITATE 2-METHYLTRANSFERASE-RELATED"/>
    <property type="match status" value="1"/>
</dbReference>
<dbReference type="Pfam" id="PF08241">
    <property type="entry name" value="Methyltransf_11"/>
    <property type="match status" value="1"/>
</dbReference>
<protein>
    <submittedName>
        <fullName evidence="2">Class I SAM-dependent methyltransferase</fullName>
    </submittedName>
</protein>
<dbReference type="SUPFAM" id="SSF53335">
    <property type="entry name" value="S-adenosyl-L-methionine-dependent methyltransferases"/>
    <property type="match status" value="1"/>
</dbReference>
<gene>
    <name evidence="2" type="ORF">ACFOUY_07025</name>
</gene>
<accession>A0ABV8NLL0</accession>
<name>A0ABV8NLL0_9SPHI</name>
<dbReference type="CDD" id="cd02440">
    <property type="entry name" value="AdoMet_MTases"/>
    <property type="match status" value="1"/>
</dbReference>